<evidence type="ECO:0008006" key="4">
    <source>
        <dbReference type="Google" id="ProtNLM"/>
    </source>
</evidence>
<dbReference type="EMBL" id="QAYC01000006">
    <property type="protein sequence ID" value="PTW49860.1"/>
    <property type="molecule type" value="Genomic_DNA"/>
</dbReference>
<organism evidence="2 3">
    <name type="scientific">Rhodovulum kholense</name>
    <dbReference type="NCBI Taxonomy" id="453584"/>
    <lineage>
        <taxon>Bacteria</taxon>
        <taxon>Pseudomonadati</taxon>
        <taxon>Pseudomonadota</taxon>
        <taxon>Alphaproteobacteria</taxon>
        <taxon>Rhodobacterales</taxon>
        <taxon>Paracoccaceae</taxon>
        <taxon>Rhodovulum</taxon>
    </lineage>
</organism>
<sequence length="375" mass="40809">MPRSRKAPCELLSALFCFSSVFLFASLGAAANAQPAGALCSGTIRVGLRKDAPPFSYRIARDMVPDDPRLDCGHSDGGLLEGYAGYTVALCRAYLSQLRSGCPSGTPEVTVVPVPVGDRYAGLAADDPPFDILCGATTATVTLGASVPHSPYTFLTSTSALVNARFSEGQQQSCRVGVVTGTTSAPGMQDRVSRPRRLETWEVFTGRNPSCREDSLDRAREFRSTADAILALKETGAGGIDVLIDDHHILTWYWQNLDHLAGSIRLPDDLAARYTALERQDGQEGAWSISAFRDTLQLIPAAISIEPYAVLGPPRSAALIADFSRFLTAEQLDRDSHYTQLLRRCFGRQVDRTFWFLMDFQSKVRDGNPLDLAPN</sequence>
<dbReference type="Proteomes" id="UP000244037">
    <property type="component" value="Unassembled WGS sequence"/>
</dbReference>
<gene>
    <name evidence="2" type="ORF">C8N38_106121</name>
</gene>
<evidence type="ECO:0000313" key="2">
    <source>
        <dbReference type="EMBL" id="PTW49860.1"/>
    </source>
</evidence>
<accession>A0A8E2VKA3</accession>
<comment type="caution">
    <text evidence="2">The sequence shown here is derived from an EMBL/GenBank/DDBJ whole genome shotgun (WGS) entry which is preliminary data.</text>
</comment>
<feature type="chain" id="PRO_5034360030" description="Solute-binding protein family 3/N-terminal domain-containing protein" evidence="1">
    <location>
        <begin position="26"/>
        <end position="375"/>
    </location>
</feature>
<dbReference type="SUPFAM" id="SSF53850">
    <property type="entry name" value="Periplasmic binding protein-like II"/>
    <property type="match status" value="1"/>
</dbReference>
<dbReference type="AlphaFoldDB" id="A0A8E2VKA3"/>
<reference evidence="2 3" key="1">
    <citation type="submission" date="2018-04" db="EMBL/GenBank/DDBJ databases">
        <title>Genomic Encyclopedia of Archaeal and Bacterial Type Strains, Phase II (KMG-II): from individual species to whole genera.</title>
        <authorList>
            <person name="Goeker M."/>
        </authorList>
    </citation>
    <scope>NUCLEOTIDE SEQUENCE [LARGE SCALE GENOMIC DNA]</scope>
    <source>
        <strain evidence="2 3">DSM 19783</strain>
    </source>
</reference>
<dbReference type="Gene3D" id="3.40.190.10">
    <property type="entry name" value="Periplasmic binding protein-like II"/>
    <property type="match status" value="2"/>
</dbReference>
<protein>
    <recommendedName>
        <fullName evidence="4">Solute-binding protein family 3/N-terminal domain-containing protein</fullName>
    </recommendedName>
</protein>
<keyword evidence="3" id="KW-1185">Reference proteome</keyword>
<evidence type="ECO:0000256" key="1">
    <source>
        <dbReference type="SAM" id="SignalP"/>
    </source>
</evidence>
<name>A0A8E2VKA3_9RHOB</name>
<proteinExistence type="predicted"/>
<keyword evidence="1" id="KW-0732">Signal</keyword>
<feature type="signal peptide" evidence="1">
    <location>
        <begin position="1"/>
        <end position="25"/>
    </location>
</feature>
<evidence type="ECO:0000313" key="3">
    <source>
        <dbReference type="Proteomes" id="UP000244037"/>
    </source>
</evidence>